<dbReference type="EMBL" id="MN056173">
    <property type="protein sequence ID" value="QEG77678.1"/>
    <property type="molecule type" value="Genomic_DNA"/>
</dbReference>
<protein>
    <recommendedName>
        <fullName evidence="3">Plastid-encoded RNA polymerase subunit alpha</fullName>
    </recommendedName>
</protein>
<evidence type="ECO:0000259" key="4">
    <source>
        <dbReference type="Pfam" id="PF01193"/>
    </source>
</evidence>
<sequence length="550" mass="65494">MDTYFKVSEIRKISNRNFFAKFHIFVPKTLGIPTGNLLRTLFLSDFPTFGIQTLFFNYFEFSRLSLFEETVQNFVESFRNIVLKTPIKKDFNLKKDKKLKYSKNLLTNLNFILFTQRIKKEKKLLKYIYFRKQNVSKEKDVFFSLIPLSVSESYIKNNYPFRETSYTPSLCLKYNEKFFFFKKRCITFFQASLSVYSVNRRRDNCFFQKIEGNLYSLSYFKTQYYKKRFFYNNKVVRTNLLNFRNKGNSSLIYGPNTPRETEFYKRSELEDLLKSKSRHASPVSNSLSKKTLYQKKPLPKKKKPNKNLIFLGKNLVSLKSFNIHDKRKFYNKSHFKNFGYLNIKENKKLFSKDLYLPDSILVVDQYQFIGQSTELRVPQFKLWFYFGFKDEYTDHFNNTLSSHNIFEFKKADLSYFKQSPEDINFFLKSNLKKKKRNPIRLQKKYNKSLTSLCFHNSVPRSFASKDKSPLQENSVFKDGINIYEIDLNPIPSPIRKINFSVQNYSTDIEVLTFELYTNGSVSPIKAFEMTRKKALNTSQFLARNPSLQSL</sequence>
<dbReference type="InterPro" id="IPR036603">
    <property type="entry name" value="RBP11-like"/>
</dbReference>
<dbReference type="GeneID" id="41796909"/>
<keyword evidence="5" id="KW-0150">Chloroplast</keyword>
<evidence type="ECO:0000256" key="3">
    <source>
        <dbReference type="ARBA" id="ARBA00031776"/>
    </source>
</evidence>
<dbReference type="GO" id="GO:0006351">
    <property type="term" value="P:DNA-templated transcription"/>
    <property type="evidence" value="ECO:0007669"/>
    <property type="project" value="InterPro"/>
</dbReference>
<proteinExistence type="predicted"/>
<dbReference type="Gene3D" id="3.30.1360.10">
    <property type="entry name" value="RNA polymerase, RBP11-like subunit"/>
    <property type="match status" value="1"/>
</dbReference>
<name>A0A5B9RFP7_9CHLO</name>
<reference evidence="5" key="1">
    <citation type="journal article" date="2019" name="J. Phycol.">
        <title>A new marine prasinophyte genus alternates between a flagellate and a dominant benthic stage with microrhizoids for adhesion.</title>
        <authorList>
            <person name="Wetherbee R."/>
            <person name="Marcelino V.R."/>
            <person name="Costa J.F."/>
            <person name="Grant B."/>
            <person name="Crawford S."/>
            <person name="Waller R.F."/>
            <person name="Andersen R.A."/>
            <person name="Berry D."/>
            <person name="McFadden G.I."/>
            <person name="Verbruggen H."/>
        </authorList>
    </citation>
    <scope>NUCLEOTIDE SEQUENCE</scope>
</reference>
<dbReference type="RefSeq" id="YP_009692068.1">
    <property type="nucleotide sequence ID" value="NC_044704.1"/>
</dbReference>
<feature type="domain" description="DNA-directed RNA polymerase RpoA/D/Rpb3-type" evidence="4">
    <location>
        <begin position="30"/>
        <end position="529"/>
    </location>
</feature>
<evidence type="ECO:0000256" key="1">
    <source>
        <dbReference type="ARBA" id="ARBA00022478"/>
    </source>
</evidence>
<dbReference type="AlphaFoldDB" id="A0A5B9RFP7"/>
<dbReference type="Pfam" id="PF01193">
    <property type="entry name" value="RNA_pol_L"/>
    <property type="match status" value="1"/>
</dbReference>
<dbReference type="GO" id="GO:0000428">
    <property type="term" value="C:DNA-directed RNA polymerase complex"/>
    <property type="evidence" value="ECO:0007669"/>
    <property type="project" value="UniProtKB-KW"/>
</dbReference>
<organism evidence="5">
    <name type="scientific">Microrhizoidea pickettheapsiorum</name>
    <dbReference type="NCBI Taxonomy" id="2604950"/>
    <lineage>
        <taxon>Eukaryota</taxon>
        <taxon>Viridiplantae</taxon>
        <taxon>Chlorophyta</taxon>
        <taxon>Mamiellophyceae</taxon>
        <taxon>Dolichomastigales</taxon>
        <taxon>Dolichomastigales incertae sedis</taxon>
        <taxon>Microrhizoidea</taxon>
    </lineage>
</organism>
<keyword evidence="5" id="KW-0934">Plastid</keyword>
<gene>
    <name evidence="5" type="primary">rpoA</name>
</gene>
<accession>A0A5B9RFP7</accession>
<keyword evidence="2" id="KW-0804">Transcription</keyword>
<dbReference type="GO" id="GO:0003899">
    <property type="term" value="F:DNA-directed RNA polymerase activity"/>
    <property type="evidence" value="ECO:0007669"/>
    <property type="project" value="InterPro"/>
</dbReference>
<dbReference type="SUPFAM" id="SSF55257">
    <property type="entry name" value="RBP11-like subunits of RNA polymerase"/>
    <property type="match status" value="1"/>
</dbReference>
<keyword evidence="1" id="KW-0240">DNA-directed RNA polymerase</keyword>
<evidence type="ECO:0000256" key="2">
    <source>
        <dbReference type="ARBA" id="ARBA00023163"/>
    </source>
</evidence>
<dbReference type="InterPro" id="IPR011263">
    <property type="entry name" value="DNA-dir_RNA_pol_RpoA/D/Rpb3"/>
</dbReference>
<evidence type="ECO:0000313" key="5">
    <source>
        <dbReference type="EMBL" id="QEG77678.1"/>
    </source>
</evidence>
<dbReference type="GO" id="GO:0046983">
    <property type="term" value="F:protein dimerization activity"/>
    <property type="evidence" value="ECO:0007669"/>
    <property type="project" value="InterPro"/>
</dbReference>
<geneLocation type="chloroplast" evidence="5"/>